<dbReference type="Proteomes" id="UP000199045">
    <property type="component" value="Unassembled WGS sequence"/>
</dbReference>
<protein>
    <submittedName>
        <fullName evidence="1">Uncharacterized protein</fullName>
    </submittedName>
</protein>
<evidence type="ECO:0000313" key="1">
    <source>
        <dbReference type="EMBL" id="SDG50583.1"/>
    </source>
</evidence>
<sequence>MVILREKKEPDLHQALIILRPSNTSSRQLSTQAKSSQDLDSAVFNCNNACRIYTGRIFPGDV</sequence>
<gene>
    <name evidence="1" type="ORF">SAMN04488121_104498</name>
</gene>
<dbReference type="EMBL" id="FNBN01000004">
    <property type="protein sequence ID" value="SDG50583.1"/>
    <property type="molecule type" value="Genomic_DNA"/>
</dbReference>
<evidence type="ECO:0000313" key="2">
    <source>
        <dbReference type="Proteomes" id="UP000199045"/>
    </source>
</evidence>
<organism evidence="1 2">
    <name type="scientific">Chitinophaga filiformis</name>
    <name type="common">Myxococcus filiformis</name>
    <name type="synonym">Flexibacter filiformis</name>
    <dbReference type="NCBI Taxonomy" id="104663"/>
    <lineage>
        <taxon>Bacteria</taxon>
        <taxon>Pseudomonadati</taxon>
        <taxon>Bacteroidota</taxon>
        <taxon>Chitinophagia</taxon>
        <taxon>Chitinophagales</taxon>
        <taxon>Chitinophagaceae</taxon>
        <taxon>Chitinophaga</taxon>
    </lineage>
</organism>
<name>A0A1G7UST0_CHIFI</name>
<proteinExistence type="predicted"/>
<accession>A0A1G7UST0</accession>
<reference evidence="1 2" key="1">
    <citation type="submission" date="2016-10" db="EMBL/GenBank/DDBJ databases">
        <authorList>
            <person name="de Groot N.N."/>
        </authorList>
    </citation>
    <scope>NUCLEOTIDE SEQUENCE [LARGE SCALE GENOMIC DNA]</scope>
    <source>
        <strain evidence="1 2">DSM 527</strain>
    </source>
</reference>
<dbReference type="AlphaFoldDB" id="A0A1G7UST0"/>